<sequence>MQWVARQQFHRTSTSMQTWGAVLLLAACALWVRLAFLLVEQSDASCYGETQNCDLIEAWPGQLTLLAISAPVSVLGVALFVAGTVRRQATAHVLEVIEMQRAEERRKNKA</sequence>
<name>A0A5N5EXG5_9ACTN</name>
<keyword evidence="1" id="KW-0812">Transmembrane</keyword>
<organism evidence="2 3">
    <name type="scientific">Streptomyces arboris</name>
    <dbReference type="NCBI Taxonomy" id="2600619"/>
    <lineage>
        <taxon>Bacteria</taxon>
        <taxon>Bacillati</taxon>
        <taxon>Actinomycetota</taxon>
        <taxon>Actinomycetes</taxon>
        <taxon>Kitasatosporales</taxon>
        <taxon>Streptomycetaceae</taxon>
        <taxon>Streptomyces</taxon>
    </lineage>
</organism>
<keyword evidence="1" id="KW-1133">Transmembrane helix</keyword>
<gene>
    <name evidence="2" type="ORF">F5983_04550</name>
</gene>
<feature type="transmembrane region" description="Helical" evidence="1">
    <location>
        <begin position="59"/>
        <end position="82"/>
    </location>
</feature>
<dbReference type="PROSITE" id="PS51257">
    <property type="entry name" value="PROKAR_LIPOPROTEIN"/>
    <property type="match status" value="1"/>
</dbReference>
<dbReference type="AlphaFoldDB" id="A0A5N5EXG5"/>
<accession>A0A5N5EXG5</accession>
<keyword evidence="3" id="KW-1185">Reference proteome</keyword>
<comment type="caution">
    <text evidence="2">The sequence shown here is derived from an EMBL/GenBank/DDBJ whole genome shotgun (WGS) entry which is preliminary data.</text>
</comment>
<evidence type="ECO:0000256" key="1">
    <source>
        <dbReference type="SAM" id="Phobius"/>
    </source>
</evidence>
<reference evidence="2 3" key="1">
    <citation type="submission" date="2019-09" db="EMBL/GenBank/DDBJ databases">
        <authorList>
            <person name="Liu P."/>
        </authorList>
    </citation>
    <scope>NUCLEOTIDE SEQUENCE [LARGE SCALE GENOMIC DNA]</scope>
    <source>
        <strain evidence="2 3">TRM68085</strain>
    </source>
</reference>
<protein>
    <submittedName>
        <fullName evidence="2">Uncharacterized protein</fullName>
    </submittedName>
</protein>
<evidence type="ECO:0000313" key="2">
    <source>
        <dbReference type="EMBL" id="KAB2593562.1"/>
    </source>
</evidence>
<keyword evidence="1" id="KW-0472">Membrane</keyword>
<dbReference type="EMBL" id="VYUA01000003">
    <property type="protein sequence ID" value="KAB2593562.1"/>
    <property type="molecule type" value="Genomic_DNA"/>
</dbReference>
<proteinExistence type="predicted"/>
<dbReference type="Proteomes" id="UP000326907">
    <property type="component" value="Unassembled WGS sequence"/>
</dbReference>
<feature type="transmembrane region" description="Helical" evidence="1">
    <location>
        <begin position="21"/>
        <end position="39"/>
    </location>
</feature>
<evidence type="ECO:0000313" key="3">
    <source>
        <dbReference type="Proteomes" id="UP000326907"/>
    </source>
</evidence>